<evidence type="ECO:0000259" key="5">
    <source>
        <dbReference type="Pfam" id="PF14748"/>
    </source>
</evidence>
<comment type="pathway">
    <text evidence="3">Amino-acid biosynthesis; L-proline biosynthesis; L-proline from L-glutamate 5-semialdehyde: step 1/1.</text>
</comment>
<dbReference type="Proteomes" id="UP000216147">
    <property type="component" value="Unassembled WGS sequence"/>
</dbReference>
<proteinExistence type="inferred from homology"/>
<comment type="subcellular location">
    <subcellularLocation>
        <location evidence="3">Cytoplasm</location>
    </subcellularLocation>
</comment>
<dbReference type="SUPFAM" id="SSF51735">
    <property type="entry name" value="NAD(P)-binding Rossmann-fold domains"/>
    <property type="match status" value="1"/>
</dbReference>
<keyword evidence="3" id="KW-0028">Amino-acid biosynthesis</keyword>
<evidence type="ECO:0000313" key="6">
    <source>
        <dbReference type="EMBL" id="OYX55910.1"/>
    </source>
</evidence>
<accession>A0A258HG15</accession>
<dbReference type="Gene3D" id="3.40.50.720">
    <property type="entry name" value="NAD(P)-binding Rossmann-like Domain"/>
    <property type="match status" value="1"/>
</dbReference>
<comment type="catalytic activity">
    <reaction evidence="3">
        <text>L-proline + NAD(+) = (S)-1-pyrroline-5-carboxylate + NADH + 2 H(+)</text>
        <dbReference type="Rhea" id="RHEA:14105"/>
        <dbReference type="ChEBI" id="CHEBI:15378"/>
        <dbReference type="ChEBI" id="CHEBI:17388"/>
        <dbReference type="ChEBI" id="CHEBI:57540"/>
        <dbReference type="ChEBI" id="CHEBI:57945"/>
        <dbReference type="ChEBI" id="CHEBI:60039"/>
        <dbReference type="EC" id="1.5.1.2"/>
    </reaction>
</comment>
<dbReference type="Pfam" id="PF14748">
    <property type="entry name" value="P5CR_dimer"/>
    <property type="match status" value="1"/>
</dbReference>
<dbReference type="InterPro" id="IPR036291">
    <property type="entry name" value="NAD(P)-bd_dom_sf"/>
</dbReference>
<feature type="domain" description="Pyrroline-5-carboxylate reductase dimerisation" evidence="5">
    <location>
        <begin position="138"/>
        <end position="241"/>
    </location>
</feature>
<dbReference type="UniPathway" id="UPA00098">
    <property type="reaction ID" value="UER00361"/>
</dbReference>
<comment type="similarity">
    <text evidence="1 3">Belongs to the pyrroline-5-carboxylate reductase family.</text>
</comment>
<gene>
    <name evidence="3" type="primary">proC</name>
    <name evidence="6" type="ORF">B7Y86_12105</name>
</gene>
<dbReference type="GO" id="GO:0055129">
    <property type="term" value="P:L-proline biosynthetic process"/>
    <property type="evidence" value="ECO:0007669"/>
    <property type="project" value="UniProtKB-UniRule"/>
</dbReference>
<dbReference type="InterPro" id="IPR008927">
    <property type="entry name" value="6-PGluconate_DH-like_C_sf"/>
</dbReference>
<evidence type="ECO:0000313" key="7">
    <source>
        <dbReference type="Proteomes" id="UP000216147"/>
    </source>
</evidence>
<comment type="function">
    <text evidence="3">Catalyzes the reduction of 1-pyrroline-5-carboxylate (PCA) to L-proline.</text>
</comment>
<dbReference type="InterPro" id="IPR000304">
    <property type="entry name" value="Pyrroline-COOH_reductase"/>
</dbReference>
<dbReference type="SUPFAM" id="SSF48179">
    <property type="entry name" value="6-phosphogluconate dehydrogenase C-terminal domain-like"/>
    <property type="match status" value="1"/>
</dbReference>
<dbReference type="Gene3D" id="1.10.3730.10">
    <property type="entry name" value="ProC C-terminal domain-like"/>
    <property type="match status" value="1"/>
</dbReference>
<dbReference type="InterPro" id="IPR029036">
    <property type="entry name" value="P5CR_dimer"/>
</dbReference>
<comment type="catalytic activity">
    <reaction evidence="3">
        <text>L-proline + NADP(+) = (S)-1-pyrroline-5-carboxylate + NADPH + 2 H(+)</text>
        <dbReference type="Rhea" id="RHEA:14109"/>
        <dbReference type="ChEBI" id="CHEBI:15378"/>
        <dbReference type="ChEBI" id="CHEBI:17388"/>
        <dbReference type="ChEBI" id="CHEBI:57783"/>
        <dbReference type="ChEBI" id="CHEBI:58349"/>
        <dbReference type="ChEBI" id="CHEBI:60039"/>
        <dbReference type="EC" id="1.5.1.2"/>
    </reaction>
</comment>
<keyword evidence="3" id="KW-0641">Proline biosynthesis</keyword>
<dbReference type="PANTHER" id="PTHR11645:SF0">
    <property type="entry name" value="PYRROLINE-5-CARBOXYLATE REDUCTASE 3"/>
    <property type="match status" value="1"/>
</dbReference>
<keyword evidence="3 4" id="KW-0521">NADP</keyword>
<evidence type="ECO:0000256" key="3">
    <source>
        <dbReference type="HAMAP-Rule" id="MF_01925"/>
    </source>
</evidence>
<name>A0A258HG15_9CAUL</name>
<organism evidence="6 7">
    <name type="scientific">Brevundimonas subvibrioides</name>
    <dbReference type="NCBI Taxonomy" id="74313"/>
    <lineage>
        <taxon>Bacteria</taxon>
        <taxon>Pseudomonadati</taxon>
        <taxon>Pseudomonadota</taxon>
        <taxon>Alphaproteobacteria</taxon>
        <taxon>Caulobacterales</taxon>
        <taxon>Caulobacteraceae</taxon>
        <taxon>Brevundimonas</taxon>
    </lineage>
</organism>
<comment type="caution">
    <text evidence="6">The sequence shown here is derived from an EMBL/GenBank/DDBJ whole genome shotgun (WGS) entry which is preliminary data.</text>
</comment>
<dbReference type="PIRSF" id="PIRSF000193">
    <property type="entry name" value="Pyrrol-5-carb_rd"/>
    <property type="match status" value="1"/>
</dbReference>
<keyword evidence="3" id="KW-0963">Cytoplasm</keyword>
<dbReference type="EC" id="1.5.1.2" evidence="3"/>
<keyword evidence="2 3" id="KW-0560">Oxidoreductase</keyword>
<dbReference type="GO" id="GO:0004735">
    <property type="term" value="F:pyrroline-5-carboxylate reductase activity"/>
    <property type="evidence" value="ECO:0007669"/>
    <property type="project" value="UniProtKB-UniRule"/>
</dbReference>
<dbReference type="HAMAP" id="MF_01925">
    <property type="entry name" value="P5C_reductase"/>
    <property type="match status" value="1"/>
</dbReference>
<sequence length="247" mass="24626">MQVTLLGHGRLGSAIAEGWRLTGTVPCPTVLTRAVPPVCPPDTRVLVIAVKPAAWREAVAPVLATLPADATVISVMAGVRAGDLSAALPGRAVARVMPTTAVAQAQGVAAIWSDDPAARALAHALFDPVADTVDLDEESLIDAATAVAGSAPAFFYALAQALAQAGVEAGLTLDAAERLARGALRSAGSGAGTDAPLDDLIARIASPGGTTRAGLEALRDADLDGVSRAAVQAAVARAKALAGDQPA</sequence>
<evidence type="ECO:0000256" key="2">
    <source>
        <dbReference type="ARBA" id="ARBA00023002"/>
    </source>
</evidence>
<dbReference type="AlphaFoldDB" id="A0A258HG15"/>
<reference evidence="6 7" key="1">
    <citation type="submission" date="2017-03" db="EMBL/GenBank/DDBJ databases">
        <title>Lifting the veil on microbial sulfur biogeochemistry in mining wastewaters.</title>
        <authorList>
            <person name="Kantor R.S."/>
            <person name="Colenbrander Nelson T."/>
            <person name="Marshall S."/>
            <person name="Bennett D."/>
            <person name="Apte S."/>
            <person name="Camacho D."/>
            <person name="Thomas B.C."/>
            <person name="Warren L.A."/>
            <person name="Banfield J.F."/>
        </authorList>
    </citation>
    <scope>NUCLEOTIDE SEQUENCE [LARGE SCALE GENOMIC DNA]</scope>
    <source>
        <strain evidence="6">32-68-21</strain>
    </source>
</reference>
<evidence type="ECO:0000256" key="1">
    <source>
        <dbReference type="ARBA" id="ARBA00005525"/>
    </source>
</evidence>
<dbReference type="PANTHER" id="PTHR11645">
    <property type="entry name" value="PYRROLINE-5-CARBOXYLATE REDUCTASE"/>
    <property type="match status" value="1"/>
</dbReference>
<dbReference type="GO" id="GO:0005737">
    <property type="term" value="C:cytoplasm"/>
    <property type="evidence" value="ECO:0007669"/>
    <property type="project" value="UniProtKB-SubCell"/>
</dbReference>
<dbReference type="EMBL" id="NCEQ01000011">
    <property type="protein sequence ID" value="OYX55910.1"/>
    <property type="molecule type" value="Genomic_DNA"/>
</dbReference>
<feature type="binding site" evidence="4">
    <location>
        <begin position="49"/>
        <end position="52"/>
    </location>
    <ligand>
        <name>NADP(+)</name>
        <dbReference type="ChEBI" id="CHEBI:58349"/>
    </ligand>
</feature>
<evidence type="ECO:0000256" key="4">
    <source>
        <dbReference type="PIRSR" id="PIRSR000193-1"/>
    </source>
</evidence>
<protein>
    <recommendedName>
        <fullName evidence="3">Pyrroline-5-carboxylate reductase</fullName>
        <shortName evidence="3">P5C reductase</shortName>
        <shortName evidence="3">P5CR</shortName>
        <ecNumber evidence="3">1.5.1.2</ecNumber>
    </recommendedName>
    <alternativeName>
        <fullName evidence="3">PCA reductase</fullName>
    </alternativeName>
</protein>